<dbReference type="SUPFAM" id="SSF64268">
    <property type="entry name" value="PX domain"/>
    <property type="match status" value="1"/>
</dbReference>
<dbReference type="SUPFAM" id="SSF52540">
    <property type="entry name" value="P-loop containing nucleoside triphosphate hydrolases"/>
    <property type="match status" value="1"/>
</dbReference>
<dbReference type="SMART" id="SM00129">
    <property type="entry name" value="KISc"/>
    <property type="match status" value="1"/>
</dbReference>
<evidence type="ECO:0000256" key="1">
    <source>
        <dbReference type="ARBA" id="ARBA00004245"/>
    </source>
</evidence>
<dbReference type="InterPro" id="IPR036961">
    <property type="entry name" value="Kinesin_motor_dom_sf"/>
</dbReference>
<dbReference type="CDD" id="cd01365">
    <property type="entry name" value="KISc_KIF1A_KIF1B"/>
    <property type="match status" value="1"/>
</dbReference>
<dbReference type="PANTHER" id="PTHR47117:SF6">
    <property type="entry name" value="KINESIN-LIKE PROTEIN KIF16B"/>
    <property type="match status" value="1"/>
</dbReference>
<dbReference type="Pfam" id="PF00498">
    <property type="entry name" value="FHA"/>
    <property type="match status" value="1"/>
</dbReference>
<keyword evidence="16" id="KW-1185">Reference proteome</keyword>
<feature type="domain" description="Kinesin motor" evidence="13">
    <location>
        <begin position="3"/>
        <end position="354"/>
    </location>
</feature>
<dbReference type="GO" id="GO:0005856">
    <property type="term" value="C:cytoskeleton"/>
    <property type="evidence" value="ECO:0007669"/>
    <property type="project" value="UniProtKB-SubCell"/>
</dbReference>
<feature type="compositionally biased region" description="Low complexity" evidence="11">
    <location>
        <begin position="1177"/>
        <end position="1197"/>
    </location>
</feature>
<feature type="binding site" evidence="9">
    <location>
        <begin position="105"/>
        <end position="112"/>
    </location>
    <ligand>
        <name>ATP</name>
        <dbReference type="ChEBI" id="CHEBI:30616"/>
    </ligand>
</feature>
<evidence type="ECO:0000256" key="3">
    <source>
        <dbReference type="ARBA" id="ARBA00022553"/>
    </source>
</evidence>
<protein>
    <recommendedName>
        <fullName evidence="17">Kinesin-like protein KIF16B</fullName>
    </recommendedName>
</protein>
<dbReference type="OrthoDB" id="3176171at2759"/>
<dbReference type="PROSITE" id="PS50006">
    <property type="entry name" value="FHA_DOMAIN"/>
    <property type="match status" value="1"/>
</dbReference>
<dbReference type="SUPFAM" id="SSF49879">
    <property type="entry name" value="SMAD/FHA domain"/>
    <property type="match status" value="1"/>
</dbReference>
<keyword evidence="5 9" id="KW-0067">ATP-binding</keyword>
<dbReference type="InterPro" id="IPR019821">
    <property type="entry name" value="Kinesin_motor_CS"/>
</dbReference>
<dbReference type="InterPro" id="IPR000253">
    <property type="entry name" value="FHA_dom"/>
</dbReference>
<dbReference type="InterPro" id="IPR027417">
    <property type="entry name" value="P-loop_NTPase"/>
</dbReference>
<reference evidence="15" key="1">
    <citation type="submission" date="2022-08" db="UniProtKB">
        <authorList>
            <consortium name="EnsemblMetazoa"/>
        </authorList>
    </citation>
    <scope>IDENTIFICATION</scope>
    <source>
        <strain evidence="15">05x7-T-G4-1.051#20</strain>
    </source>
</reference>
<dbReference type="InterPro" id="IPR001752">
    <property type="entry name" value="Kinesin_motor_dom"/>
</dbReference>
<dbReference type="SMART" id="SM00312">
    <property type="entry name" value="PX"/>
    <property type="match status" value="1"/>
</dbReference>
<evidence type="ECO:0000313" key="16">
    <source>
        <dbReference type="Proteomes" id="UP000005408"/>
    </source>
</evidence>
<evidence type="ECO:0000259" key="13">
    <source>
        <dbReference type="PROSITE" id="PS50067"/>
    </source>
</evidence>
<evidence type="ECO:0000256" key="2">
    <source>
        <dbReference type="ARBA" id="ARBA00022490"/>
    </source>
</evidence>
<comment type="subcellular location">
    <subcellularLocation>
        <location evidence="1">Cytoplasm</location>
        <location evidence="1">Cytoskeleton</location>
    </subcellularLocation>
</comment>
<dbReference type="PRINTS" id="PR00380">
    <property type="entry name" value="KINESINHEAVY"/>
</dbReference>
<keyword evidence="7 9" id="KW-0505">Motor protein</keyword>
<dbReference type="EnsemblMetazoa" id="G12618.1">
    <property type="protein sequence ID" value="G12618.1:cds"/>
    <property type="gene ID" value="G12618"/>
</dbReference>
<feature type="coiled-coil region" evidence="10">
    <location>
        <begin position="830"/>
        <end position="909"/>
    </location>
</feature>
<feature type="domain" description="PX" evidence="14">
    <location>
        <begin position="1205"/>
        <end position="1339"/>
    </location>
</feature>
<keyword evidence="3" id="KW-0597">Phosphoprotein</keyword>
<feature type="region of interest" description="Disordered" evidence="11">
    <location>
        <begin position="968"/>
        <end position="992"/>
    </location>
</feature>
<organism evidence="15 16">
    <name type="scientific">Magallana gigas</name>
    <name type="common">Pacific oyster</name>
    <name type="synonym">Crassostrea gigas</name>
    <dbReference type="NCBI Taxonomy" id="29159"/>
    <lineage>
        <taxon>Eukaryota</taxon>
        <taxon>Metazoa</taxon>
        <taxon>Spiralia</taxon>
        <taxon>Lophotrochozoa</taxon>
        <taxon>Mollusca</taxon>
        <taxon>Bivalvia</taxon>
        <taxon>Autobranchia</taxon>
        <taxon>Pteriomorphia</taxon>
        <taxon>Ostreida</taxon>
        <taxon>Ostreoidea</taxon>
        <taxon>Ostreidae</taxon>
        <taxon>Magallana</taxon>
    </lineage>
</organism>
<name>A0A8W8I6D7_MAGGI</name>
<dbReference type="GO" id="GO:0005524">
    <property type="term" value="F:ATP binding"/>
    <property type="evidence" value="ECO:0007669"/>
    <property type="project" value="UniProtKB-UniRule"/>
</dbReference>
<evidence type="ECO:0000256" key="5">
    <source>
        <dbReference type="ARBA" id="ARBA00022840"/>
    </source>
</evidence>
<dbReference type="InterPro" id="IPR001683">
    <property type="entry name" value="PX_dom"/>
</dbReference>
<evidence type="ECO:0000256" key="8">
    <source>
        <dbReference type="ARBA" id="ARBA00023212"/>
    </source>
</evidence>
<dbReference type="GO" id="GO:0003777">
    <property type="term" value="F:microtubule motor activity"/>
    <property type="evidence" value="ECO:0007669"/>
    <property type="project" value="InterPro"/>
</dbReference>
<dbReference type="Gene3D" id="3.40.850.10">
    <property type="entry name" value="Kinesin motor domain"/>
    <property type="match status" value="1"/>
</dbReference>
<feature type="coiled-coil region" evidence="10">
    <location>
        <begin position="774"/>
        <end position="804"/>
    </location>
</feature>
<dbReference type="InterPro" id="IPR036871">
    <property type="entry name" value="PX_dom_sf"/>
</dbReference>
<evidence type="ECO:0000259" key="14">
    <source>
        <dbReference type="PROSITE" id="PS50195"/>
    </source>
</evidence>
<accession>A0A8W8I6D7</accession>
<dbReference type="Proteomes" id="UP000005408">
    <property type="component" value="Unassembled WGS sequence"/>
</dbReference>
<evidence type="ECO:0000256" key="6">
    <source>
        <dbReference type="ARBA" id="ARBA00023054"/>
    </source>
</evidence>
<dbReference type="Pfam" id="PF00225">
    <property type="entry name" value="Kinesin"/>
    <property type="match status" value="1"/>
</dbReference>
<sequence length="1339" mass="155061">MTSVKVAVRVRPINQRENDLDSKFIIQMAGKKTTITNLKIPEHSQEGDSGREMMRHKEFTFDFSFWSVLKSDPHFASQEQVFHCLGADVVTSAYDGYNACVFAYGQTGSGKSYTMMGNPNDVGLIPRICECLFSKMTDEDTNYRTEVSYLEIYNEKVRDLLKQQSPNKEMHSLRVREHPIEGPYVQDLSKHVVNDFSDIKELMDRGNSIRTTASTNMNDVSSRSHAIFTIVFTQAKFSDDMPCEMSSKIHLVDLAGSERADASGATGQRLKEGASINKSLVTLGSVISVLADISTNKHEKKSFIPYRDSVLTWLLKDSLGGNSRTIMIATISPADVNYGETLSTLRYANRAKNIINKPTVNEDSNVRLIRELREEISRLKAMLGGNIDSISTPKVQEKLHENEARVKVLTEEWAGKWNEAAKLLKDQNVAVRREGMGLVLDSKLPHLIGIDDDILSTGIMLYHLKEGRTSVGRGDADDSQDIVIAGVDVERYHCCIENNEGEVTLYPVDDALCAVNGMVVDEPTKLTQGAVILLGKTNMFRYNNPAEAQKLKSELKNCGLSLSRTSLLSKSMSDLYRSTENLSLMSVGFELEQAHNEEIQKIEEKRLQINIMEKKYSKAEEERQSKQSQLEKELEEKQYELQRLEISLQKYKQQILDSQKHKTGHIDELLKQLDEQERKLRKEAQESTEKLKKEIKELQQSASLKVVTQQEQISQLTSEETAIEKEIETESEALQKQISAQQDWISTNKQLFEKNEVQLTKLQDDFNEKRSTVLEQNEDVKKLYEKENEKYLEADEQFKREEDEMKARWQRPLEDIAASNQTIEEAWHDLREHEEEVRKKLAQCQDDEERHKLLEEQDELEKARELLKEEEEITSHKEKLLLDQIEKEMERFEENKNEVLRELGLKRDQVVVSKDGNLKQLHSTLQEKEYSTLKLKREVSHCEHEVEKLDSALQNFCEGKEHRLSEIKQRKRSLQENMASSKKKQEDSHTELEARIAQVEQNLQDQLRDIESQRKRLLAQKSSEVLDEIEDPTLQSKLKEMEDLKAKLEMTEQELEDKWKLFDEQKNSELDRIEFERLKLQELENQERINALVEQEVKRRMFEEKRQRENLRKQEREKEKFERDLEIQTLKEQHSRELKQLRAKYESTQELSRHSSMTSLQTRSNPYGTGLSPSNGSSTDHLSRTRSSSSMSGPGSYSGSFLESFRIRIGIPTYRLHGYGSDAHFEYEVKIAIGEDVWSIYRRYSKFRQLHQDMKKKFPEVSHLTFPPRKLLFSRSDKVVAERRKLLEVYLRGLLSIFLQASSCDLHPSKCKHLTKQDLCDYEPFFKRGLFETGKHSTT</sequence>
<dbReference type="PROSITE" id="PS50195">
    <property type="entry name" value="PX"/>
    <property type="match status" value="1"/>
</dbReference>
<dbReference type="InterPro" id="IPR008984">
    <property type="entry name" value="SMAD_FHA_dom_sf"/>
</dbReference>
<dbReference type="PANTHER" id="PTHR47117">
    <property type="entry name" value="STAR-RELATED LIPID TRANSFER PROTEIN 9"/>
    <property type="match status" value="1"/>
</dbReference>
<feature type="region of interest" description="Disordered" evidence="11">
    <location>
        <begin position="1145"/>
        <end position="1197"/>
    </location>
</feature>
<dbReference type="GO" id="GO:0007018">
    <property type="term" value="P:microtubule-based movement"/>
    <property type="evidence" value="ECO:0007669"/>
    <property type="project" value="InterPro"/>
</dbReference>
<keyword evidence="6 10" id="KW-0175">Coiled coil</keyword>
<evidence type="ECO:0008006" key="17">
    <source>
        <dbReference type="Google" id="ProtNLM"/>
    </source>
</evidence>
<evidence type="ECO:0000256" key="7">
    <source>
        <dbReference type="ARBA" id="ARBA00023175"/>
    </source>
</evidence>
<dbReference type="FunFam" id="2.60.200.20:FF:000005">
    <property type="entry name" value="Kinesin family member 16B"/>
    <property type="match status" value="1"/>
</dbReference>
<feature type="domain" description="FHA" evidence="12">
    <location>
        <begin position="469"/>
        <end position="521"/>
    </location>
</feature>
<feature type="coiled-coil region" evidence="10">
    <location>
        <begin position="595"/>
        <end position="701"/>
    </location>
</feature>
<evidence type="ECO:0000256" key="11">
    <source>
        <dbReference type="SAM" id="MobiDB-lite"/>
    </source>
</evidence>
<evidence type="ECO:0000313" key="15">
    <source>
        <dbReference type="EnsemblMetazoa" id="G12618.1:cds"/>
    </source>
</evidence>
<dbReference type="Gene3D" id="2.60.200.20">
    <property type="match status" value="1"/>
</dbReference>
<dbReference type="Pfam" id="PF00787">
    <property type="entry name" value="PX"/>
    <property type="match status" value="1"/>
</dbReference>
<dbReference type="GO" id="GO:0035091">
    <property type="term" value="F:phosphatidylinositol binding"/>
    <property type="evidence" value="ECO:0007669"/>
    <property type="project" value="InterPro"/>
</dbReference>
<proteinExistence type="inferred from homology"/>
<feature type="compositionally biased region" description="Polar residues" evidence="11">
    <location>
        <begin position="1154"/>
        <end position="1176"/>
    </location>
</feature>
<dbReference type="GO" id="GO:0008017">
    <property type="term" value="F:microtubule binding"/>
    <property type="evidence" value="ECO:0007669"/>
    <property type="project" value="InterPro"/>
</dbReference>
<dbReference type="GO" id="GO:0005737">
    <property type="term" value="C:cytoplasm"/>
    <property type="evidence" value="ECO:0007669"/>
    <property type="project" value="UniProtKB-ARBA"/>
</dbReference>
<dbReference type="OMA" id="KEMEIRH"/>
<evidence type="ECO:0000259" key="12">
    <source>
        <dbReference type="PROSITE" id="PS50006"/>
    </source>
</evidence>
<comment type="similarity">
    <text evidence="9">Belongs to the TRAFAC class myosin-kinesin ATPase superfamily. Kinesin family.</text>
</comment>
<keyword evidence="2" id="KW-0963">Cytoplasm</keyword>
<evidence type="ECO:0000256" key="9">
    <source>
        <dbReference type="PROSITE-ProRule" id="PRU00283"/>
    </source>
</evidence>
<dbReference type="CDD" id="cd22708">
    <property type="entry name" value="FHA_KIF16"/>
    <property type="match status" value="1"/>
</dbReference>
<keyword evidence="4 9" id="KW-0547">Nucleotide-binding</keyword>
<dbReference type="PROSITE" id="PS00411">
    <property type="entry name" value="KINESIN_MOTOR_1"/>
    <property type="match status" value="1"/>
</dbReference>
<feature type="compositionally biased region" description="Basic and acidic residues" evidence="11">
    <location>
        <begin position="983"/>
        <end position="992"/>
    </location>
</feature>
<dbReference type="FunFam" id="3.40.850.10:FF:000021">
    <property type="entry name" value="kinesin-like protein KIF16B isoform X1"/>
    <property type="match status" value="1"/>
</dbReference>
<dbReference type="Gene3D" id="3.30.1520.10">
    <property type="entry name" value="Phox-like domain"/>
    <property type="match status" value="1"/>
</dbReference>
<evidence type="ECO:0000256" key="10">
    <source>
        <dbReference type="SAM" id="Coils"/>
    </source>
</evidence>
<keyword evidence="8" id="KW-0206">Cytoskeleton</keyword>
<evidence type="ECO:0000256" key="4">
    <source>
        <dbReference type="ARBA" id="ARBA00022741"/>
    </source>
</evidence>
<dbReference type="PROSITE" id="PS50067">
    <property type="entry name" value="KINESIN_MOTOR_2"/>
    <property type="match status" value="1"/>
</dbReference>